<dbReference type="InterPro" id="IPR011251">
    <property type="entry name" value="Luciferase-like_dom"/>
</dbReference>
<evidence type="ECO:0000313" key="3">
    <source>
        <dbReference type="Proteomes" id="UP000268727"/>
    </source>
</evidence>
<evidence type="ECO:0000313" key="2">
    <source>
        <dbReference type="EMBL" id="ROP37130.1"/>
    </source>
</evidence>
<name>A0A3N1H3N4_9PSEU</name>
<comment type="caution">
    <text evidence="2">The sequence shown here is derived from an EMBL/GenBank/DDBJ whole genome shotgun (WGS) entry which is preliminary data.</text>
</comment>
<keyword evidence="2" id="KW-0560">Oxidoreductase</keyword>
<dbReference type="Pfam" id="PF00296">
    <property type="entry name" value="Bac_luciferase"/>
    <property type="match status" value="1"/>
</dbReference>
<dbReference type="PANTHER" id="PTHR30137">
    <property type="entry name" value="LUCIFERASE-LIKE MONOOXYGENASE"/>
    <property type="match status" value="1"/>
</dbReference>
<dbReference type="PANTHER" id="PTHR30137:SF15">
    <property type="entry name" value="BLL6902 PROTEIN"/>
    <property type="match status" value="1"/>
</dbReference>
<accession>A0A3N1H3N4</accession>
<protein>
    <submittedName>
        <fullName evidence="2">Alkanesulfonate monooxygenase SsuD/methylene tetrahydromethanopterin reductase-like flavin-dependent oxidoreductase (Luciferase family)</fullName>
    </submittedName>
</protein>
<dbReference type="InterPro" id="IPR050766">
    <property type="entry name" value="Bact_Lucif_Oxidored"/>
</dbReference>
<dbReference type="InterPro" id="IPR036661">
    <property type="entry name" value="Luciferase-like_sf"/>
</dbReference>
<dbReference type="SUPFAM" id="SSF51679">
    <property type="entry name" value="Bacterial luciferase-like"/>
    <property type="match status" value="1"/>
</dbReference>
<dbReference type="Gene3D" id="3.20.20.30">
    <property type="entry name" value="Luciferase-like domain"/>
    <property type="match status" value="1"/>
</dbReference>
<keyword evidence="3" id="KW-1185">Reference proteome</keyword>
<reference evidence="2 3" key="1">
    <citation type="submission" date="2018-11" db="EMBL/GenBank/DDBJ databases">
        <title>Sequencing the genomes of 1000 actinobacteria strains.</title>
        <authorList>
            <person name="Klenk H.-P."/>
        </authorList>
    </citation>
    <scope>NUCLEOTIDE SEQUENCE [LARGE SCALE GENOMIC DNA]</scope>
    <source>
        <strain evidence="2 3">DSM 44231</strain>
    </source>
</reference>
<dbReference type="EMBL" id="RJKM01000001">
    <property type="protein sequence ID" value="ROP37130.1"/>
    <property type="molecule type" value="Genomic_DNA"/>
</dbReference>
<keyword evidence="2" id="KW-0503">Monooxygenase</keyword>
<organism evidence="2 3">
    <name type="scientific">Saccharothrix texasensis</name>
    <dbReference type="NCBI Taxonomy" id="103734"/>
    <lineage>
        <taxon>Bacteria</taxon>
        <taxon>Bacillati</taxon>
        <taxon>Actinomycetota</taxon>
        <taxon>Actinomycetes</taxon>
        <taxon>Pseudonocardiales</taxon>
        <taxon>Pseudonocardiaceae</taxon>
        <taxon>Saccharothrix</taxon>
    </lineage>
</organism>
<gene>
    <name evidence="2" type="ORF">EDD40_2418</name>
</gene>
<dbReference type="AlphaFoldDB" id="A0A3N1H3N4"/>
<evidence type="ECO:0000259" key="1">
    <source>
        <dbReference type="Pfam" id="PF00296"/>
    </source>
</evidence>
<dbReference type="GO" id="GO:0016705">
    <property type="term" value="F:oxidoreductase activity, acting on paired donors, with incorporation or reduction of molecular oxygen"/>
    <property type="evidence" value="ECO:0007669"/>
    <property type="project" value="InterPro"/>
</dbReference>
<dbReference type="Proteomes" id="UP000268727">
    <property type="component" value="Unassembled WGS sequence"/>
</dbReference>
<dbReference type="GO" id="GO:0005829">
    <property type="term" value="C:cytosol"/>
    <property type="evidence" value="ECO:0007669"/>
    <property type="project" value="TreeGrafter"/>
</dbReference>
<proteinExistence type="predicted"/>
<sequence length="361" mass="39475">MSARSHSVMAESFDRPTRCTGVKKIGFLSFGHWSDTPHSRTRTAGDALTQAIDLAVAAEELGADGAYFRVHHFARQLASPFPLLAAIGARTERIEIGTGVIDMRYENPMYMAEDAGAADLISAGRLQLGISRGSPEQVIDGWRYFGYRPGEGDTEADMARKHAEVLLTVLEGDGFAQPEPRPMFPNPPGLLRVEPHSPGLRERIWWGAGSNGTAVWAARQGMNLMSSTLKNDEGGAPFHVQQAEQIRAFRKAWTEAGWPREPRVSVSRSIFALTSDLDHAYFGDDSDSTDKIGYLDADTRAVFGRTYAAEPDVLVGQLAEDEAIAEADTLLLTVPNQLGVDYNTHLLDDILTHVAPALGWR</sequence>
<dbReference type="GO" id="GO:0004497">
    <property type="term" value="F:monooxygenase activity"/>
    <property type="evidence" value="ECO:0007669"/>
    <property type="project" value="UniProtKB-KW"/>
</dbReference>
<feature type="domain" description="Luciferase-like" evidence="1">
    <location>
        <begin position="30"/>
        <end position="271"/>
    </location>
</feature>